<feature type="compositionally biased region" description="Basic and acidic residues" evidence="6">
    <location>
        <begin position="726"/>
        <end position="751"/>
    </location>
</feature>
<feature type="compositionally biased region" description="Acidic residues" evidence="6">
    <location>
        <begin position="705"/>
        <end position="718"/>
    </location>
</feature>
<comment type="similarity">
    <text evidence="1">Belongs to the protein kinase superfamily.</text>
</comment>
<feature type="compositionally biased region" description="Low complexity" evidence="6">
    <location>
        <begin position="621"/>
        <end position="635"/>
    </location>
</feature>
<protein>
    <recommendedName>
        <fullName evidence="2">N-terminal kinase-like protein</fullName>
    </recommendedName>
    <alternativeName>
        <fullName evidence="3">SCY1-like protein 1</fullName>
    </alternativeName>
</protein>
<evidence type="ECO:0000256" key="6">
    <source>
        <dbReference type="SAM" id="MobiDB-lite"/>
    </source>
</evidence>
<feature type="repeat" description="HEAT" evidence="5">
    <location>
        <begin position="420"/>
        <end position="458"/>
    </location>
</feature>
<dbReference type="AlphaFoldDB" id="A0AAV2TJ45"/>
<evidence type="ECO:0000256" key="1">
    <source>
        <dbReference type="ARBA" id="ARBA00038349"/>
    </source>
</evidence>
<reference evidence="8" key="1">
    <citation type="submission" date="2024-06" db="EMBL/GenBank/DDBJ databases">
        <authorList>
            <person name="Liu X."/>
            <person name="Lenzi L."/>
            <person name="Haldenby T S."/>
            <person name="Uol C."/>
        </authorList>
    </citation>
    <scope>NUCLEOTIDE SEQUENCE</scope>
</reference>
<dbReference type="GO" id="GO:0004672">
    <property type="term" value="F:protein kinase activity"/>
    <property type="evidence" value="ECO:0007669"/>
    <property type="project" value="InterPro"/>
</dbReference>
<dbReference type="Gene3D" id="1.25.10.10">
    <property type="entry name" value="Leucine-rich Repeat Variant"/>
    <property type="match status" value="1"/>
</dbReference>
<dbReference type="Proteomes" id="UP001497525">
    <property type="component" value="Unassembled WGS sequence"/>
</dbReference>
<comment type="caution">
    <text evidence="8">The sequence shown here is derived from an EMBL/GenBank/DDBJ whole genome shotgun (WGS) entry which is preliminary data.</text>
</comment>
<evidence type="ECO:0000313" key="9">
    <source>
        <dbReference type="Proteomes" id="UP001497525"/>
    </source>
</evidence>
<evidence type="ECO:0000313" key="8">
    <source>
        <dbReference type="EMBL" id="CAL5136397.1"/>
    </source>
</evidence>
<evidence type="ECO:0000256" key="5">
    <source>
        <dbReference type="PROSITE-ProRule" id="PRU00103"/>
    </source>
</evidence>
<evidence type="ECO:0000256" key="3">
    <source>
        <dbReference type="ARBA" id="ARBA00042347"/>
    </source>
</evidence>
<dbReference type="PROSITE" id="PS50011">
    <property type="entry name" value="PROTEIN_KINASE_DOM"/>
    <property type="match status" value="1"/>
</dbReference>
<dbReference type="InterPro" id="IPR051177">
    <property type="entry name" value="CIK-Related_Protein"/>
</dbReference>
<dbReference type="InterPro" id="IPR021133">
    <property type="entry name" value="HEAT_type_2"/>
</dbReference>
<feature type="region of interest" description="Disordered" evidence="6">
    <location>
        <begin position="621"/>
        <end position="830"/>
    </location>
</feature>
<organism evidence="8 9">
    <name type="scientific">Calicophoron daubneyi</name>
    <name type="common">Rumen fluke</name>
    <name type="synonym">Paramphistomum daubneyi</name>
    <dbReference type="NCBI Taxonomy" id="300641"/>
    <lineage>
        <taxon>Eukaryota</taxon>
        <taxon>Metazoa</taxon>
        <taxon>Spiralia</taxon>
        <taxon>Lophotrochozoa</taxon>
        <taxon>Platyhelminthes</taxon>
        <taxon>Trematoda</taxon>
        <taxon>Digenea</taxon>
        <taxon>Plagiorchiida</taxon>
        <taxon>Pronocephalata</taxon>
        <taxon>Paramphistomoidea</taxon>
        <taxon>Paramphistomidae</taxon>
        <taxon>Calicophoron</taxon>
    </lineage>
</organism>
<feature type="compositionally biased region" description="Basic and acidic residues" evidence="6">
    <location>
        <begin position="811"/>
        <end position="821"/>
    </location>
</feature>
<dbReference type="SUPFAM" id="SSF48371">
    <property type="entry name" value="ARM repeat"/>
    <property type="match status" value="1"/>
</dbReference>
<gene>
    <name evidence="8" type="ORF">CDAUBV1_LOCUS10492</name>
</gene>
<sequence length="830" mass="91661">MWIFSGKDSKASGGSIGLNFGGDPVPGFSLDSPVSPDSCPTVFDGPYGLHWKRRDAHRKKPNEEVCIFTCALPTGISADDSELIRESLAKTVKWMKTLRHPNILSWIASTEISGTKLPAEFHIVTERVVPLREYLRLKADTGNFTFMSSWGIHQIARALAFLNDDAKTAHNAVRLDAIFVTAAGEWKLGGLDYASPINEEAPVYPSTVSGSGTDPYSPPDHRMVDSWGLGCLIWEIFNPECTLRDRAQLTSQQSLERLPDNLVPDYRRLLAPSATRGAKRRLTVADFRSRARNPNNGFFANQYVDTLLFLEEIQLKDTQEKSRFLTKLGDLVNTFPDDVCRHKILPHLVNGLRYGSAGAEALIPVLRLIPLLSESDFNATVLPCLVQLFASPERSTRVRLLEQLPNFVKHLPPKIVETQIFPPVANGFSDSNPIVREATVRAMIHLAPKLSGKLLNESVPRHLIILQTKDDQGGIRANATVCLAKLAPLFSTQTRRGTMLSALLRVTRDPFVPSRQAAVTALAATQGYYQVEQLSGKLLPCLSFLTVDPEKTIRDDVFRAIRGILERLEQASENPGMDESNMQEGETEEKGTAAGRGAASALGHWALSALSFSSKLLSSTTATSQPSSQAPQQASNITVQDLAKPTAITEAKKSEPYEQKTEEDETSFTEDESPRIAAKPMHIGAAATKNDEDWLSPAEQGDQWTMEDEGWGALEDDFPTQSAIGRSERLSKNRLSESDRDRNPIIDKLNWDPDEFLNSLAANSRPMVTGETRISTINKPSRKSHTTKQSNPKKAGAHVTHTTSPKASRQSKQDVKPKQEQVDDSDWGNW</sequence>
<evidence type="ECO:0000256" key="4">
    <source>
        <dbReference type="ARBA" id="ARBA00056114"/>
    </source>
</evidence>
<dbReference type="Gene3D" id="1.10.510.10">
    <property type="entry name" value="Transferase(Phosphotransferase) domain 1"/>
    <property type="match status" value="1"/>
</dbReference>
<feature type="compositionally biased region" description="Polar residues" evidence="6">
    <location>
        <begin position="800"/>
        <end position="810"/>
    </location>
</feature>
<dbReference type="EMBL" id="CAXLJL010000312">
    <property type="protein sequence ID" value="CAL5136397.1"/>
    <property type="molecule type" value="Genomic_DNA"/>
</dbReference>
<feature type="domain" description="Protein kinase" evidence="7">
    <location>
        <begin position="28"/>
        <end position="299"/>
    </location>
</feature>
<dbReference type="Gene3D" id="3.30.200.20">
    <property type="entry name" value="Phosphorylase Kinase, domain 1"/>
    <property type="match status" value="1"/>
</dbReference>
<feature type="compositionally biased region" description="Basic and acidic residues" evidence="6">
    <location>
        <begin position="650"/>
        <end position="660"/>
    </location>
</feature>
<feature type="compositionally biased region" description="Acidic residues" evidence="6">
    <location>
        <begin position="661"/>
        <end position="671"/>
    </location>
</feature>
<proteinExistence type="inferred from homology"/>
<dbReference type="SUPFAM" id="SSF56112">
    <property type="entry name" value="Protein kinase-like (PK-like)"/>
    <property type="match status" value="1"/>
</dbReference>
<evidence type="ECO:0000256" key="2">
    <source>
        <dbReference type="ARBA" id="ARBA00040972"/>
    </source>
</evidence>
<dbReference type="InterPro" id="IPR000719">
    <property type="entry name" value="Prot_kinase_dom"/>
</dbReference>
<comment type="function">
    <text evidence="4">Regulates COPI-mediated retrograde protein traffic at the interface between the Golgi apparatus and the endoplasmic reticulum. Involved in the maintenance of the Golgi apparatus morphology.</text>
</comment>
<accession>A0AAV2TJ45</accession>
<dbReference type="InterPro" id="IPR011989">
    <property type="entry name" value="ARM-like"/>
</dbReference>
<dbReference type="InterPro" id="IPR011009">
    <property type="entry name" value="Kinase-like_dom_sf"/>
</dbReference>
<dbReference type="InterPro" id="IPR016024">
    <property type="entry name" value="ARM-type_fold"/>
</dbReference>
<name>A0AAV2TJ45_CALDB</name>
<dbReference type="GO" id="GO:0005524">
    <property type="term" value="F:ATP binding"/>
    <property type="evidence" value="ECO:0007669"/>
    <property type="project" value="InterPro"/>
</dbReference>
<dbReference type="PANTHER" id="PTHR12984:SF3">
    <property type="entry name" value="N-TERMINAL KINASE-LIKE PROTEIN"/>
    <property type="match status" value="1"/>
</dbReference>
<dbReference type="PANTHER" id="PTHR12984">
    <property type="entry name" value="SCY1-RELATED S/T PROTEIN KINASE-LIKE"/>
    <property type="match status" value="1"/>
</dbReference>
<feature type="region of interest" description="Disordered" evidence="6">
    <location>
        <begin position="569"/>
        <end position="597"/>
    </location>
</feature>
<dbReference type="PROSITE" id="PS50077">
    <property type="entry name" value="HEAT_REPEAT"/>
    <property type="match status" value="1"/>
</dbReference>
<evidence type="ECO:0000259" key="7">
    <source>
        <dbReference type="PROSITE" id="PS50011"/>
    </source>
</evidence>